<dbReference type="SUPFAM" id="SSF50370">
    <property type="entry name" value="Ricin B-like lectins"/>
    <property type="match status" value="1"/>
</dbReference>
<sequence>MYPYNKPSQWNHNGDGAALRLIGTDLCLQVVGDGLPAALSSDCSSKQSTWNIASSSRLYLSALDQGGRLLCLEMNYTNPYKIMTNTCICLGDGSVCDRDPQSQ</sequence>
<dbReference type="EMBL" id="JBAMMX010000013">
    <property type="protein sequence ID" value="KAK6928761.1"/>
    <property type="molecule type" value="Genomic_DNA"/>
</dbReference>
<dbReference type="AlphaFoldDB" id="A0AAN8VF16"/>
<accession>A0AAN8VF16</accession>
<dbReference type="PANTHER" id="PTHR31263:SF0">
    <property type="entry name" value="CELLULASE FAMILY PROTEIN (AFU_ORTHOLOGUE AFUA_5G14560)"/>
    <property type="match status" value="1"/>
</dbReference>
<gene>
    <name evidence="1" type="ORF">RJ641_004966</name>
</gene>
<evidence type="ECO:0000313" key="2">
    <source>
        <dbReference type="Proteomes" id="UP001370490"/>
    </source>
</evidence>
<comment type="caution">
    <text evidence="1">The sequence shown here is derived from an EMBL/GenBank/DDBJ whole genome shotgun (WGS) entry which is preliminary data.</text>
</comment>
<evidence type="ECO:0008006" key="3">
    <source>
        <dbReference type="Google" id="ProtNLM"/>
    </source>
</evidence>
<keyword evidence="2" id="KW-1185">Reference proteome</keyword>
<dbReference type="Proteomes" id="UP001370490">
    <property type="component" value="Unassembled WGS sequence"/>
</dbReference>
<name>A0AAN8VF16_9MAGN</name>
<feature type="non-terminal residue" evidence="1">
    <location>
        <position position="103"/>
    </location>
</feature>
<dbReference type="PANTHER" id="PTHR31263">
    <property type="entry name" value="CELLULASE FAMILY PROTEIN (AFU_ORTHOLOGUE AFUA_5G14560)"/>
    <property type="match status" value="1"/>
</dbReference>
<proteinExistence type="predicted"/>
<reference evidence="1 2" key="1">
    <citation type="submission" date="2023-12" db="EMBL/GenBank/DDBJ databases">
        <title>A high-quality genome assembly for Dillenia turbinata (Dilleniales).</title>
        <authorList>
            <person name="Chanderbali A."/>
        </authorList>
    </citation>
    <scope>NUCLEOTIDE SEQUENCE [LARGE SCALE GENOMIC DNA]</scope>
    <source>
        <strain evidence="1">LSX21</strain>
        <tissue evidence="1">Leaf</tissue>
    </source>
</reference>
<protein>
    <recommendedName>
        <fullName evidence="3">Ricin B lectin domain-containing protein</fullName>
    </recommendedName>
</protein>
<evidence type="ECO:0000313" key="1">
    <source>
        <dbReference type="EMBL" id="KAK6928761.1"/>
    </source>
</evidence>
<dbReference type="InterPro" id="IPR035992">
    <property type="entry name" value="Ricin_B-like_lectins"/>
</dbReference>
<organism evidence="1 2">
    <name type="scientific">Dillenia turbinata</name>
    <dbReference type="NCBI Taxonomy" id="194707"/>
    <lineage>
        <taxon>Eukaryota</taxon>
        <taxon>Viridiplantae</taxon>
        <taxon>Streptophyta</taxon>
        <taxon>Embryophyta</taxon>
        <taxon>Tracheophyta</taxon>
        <taxon>Spermatophyta</taxon>
        <taxon>Magnoliopsida</taxon>
        <taxon>eudicotyledons</taxon>
        <taxon>Gunneridae</taxon>
        <taxon>Pentapetalae</taxon>
        <taxon>Dilleniales</taxon>
        <taxon>Dilleniaceae</taxon>
        <taxon>Dillenia</taxon>
    </lineage>
</organism>